<sequence>MGVSLLPSRFSQPLHITYRWCTKEPLVLPVEVRGIIIPHTVGSTSSVKVLPQHQTASLQGVTIGSKDC</sequence>
<dbReference type="AlphaFoldDB" id="K9WEA5"/>
<proteinExistence type="predicted"/>
<evidence type="ECO:0000313" key="2">
    <source>
        <dbReference type="Proteomes" id="UP000010471"/>
    </source>
</evidence>
<accession>K9WEA5</accession>
<reference evidence="1 2" key="1">
    <citation type="submission" date="2012-06" db="EMBL/GenBank/DDBJ databases">
        <title>Finished chromosome of genome of Microcoleus sp. PCC 7113.</title>
        <authorList>
            <consortium name="US DOE Joint Genome Institute"/>
            <person name="Gugger M."/>
            <person name="Coursin T."/>
            <person name="Rippka R."/>
            <person name="Tandeau De Marsac N."/>
            <person name="Huntemann M."/>
            <person name="Wei C.-L."/>
            <person name="Han J."/>
            <person name="Detter J.C."/>
            <person name="Han C."/>
            <person name="Tapia R."/>
            <person name="Chen A."/>
            <person name="Kyrpides N."/>
            <person name="Mavromatis K."/>
            <person name="Markowitz V."/>
            <person name="Szeto E."/>
            <person name="Ivanova N."/>
            <person name="Pagani I."/>
            <person name="Pati A."/>
            <person name="Goodwin L."/>
            <person name="Nordberg H.P."/>
            <person name="Cantor M.N."/>
            <person name="Hua S.X."/>
            <person name="Woyke T."/>
            <person name="Kerfeld C.A."/>
        </authorList>
    </citation>
    <scope>NUCLEOTIDE SEQUENCE [LARGE SCALE GENOMIC DNA]</scope>
    <source>
        <strain evidence="1 2">PCC 7113</strain>
    </source>
</reference>
<dbReference type="KEGG" id="mic:Mic7113_2026"/>
<name>K9WEA5_9CYAN</name>
<evidence type="ECO:0000313" key="1">
    <source>
        <dbReference type="EMBL" id="AFZ17872.1"/>
    </source>
</evidence>
<dbReference type="Proteomes" id="UP000010471">
    <property type="component" value="Chromosome"/>
</dbReference>
<organism evidence="1 2">
    <name type="scientific">Allocoleopsis franciscana PCC 7113</name>
    <dbReference type="NCBI Taxonomy" id="1173027"/>
    <lineage>
        <taxon>Bacteria</taxon>
        <taxon>Bacillati</taxon>
        <taxon>Cyanobacteriota</taxon>
        <taxon>Cyanophyceae</taxon>
        <taxon>Coleofasciculales</taxon>
        <taxon>Coleofasciculaceae</taxon>
        <taxon>Allocoleopsis</taxon>
        <taxon>Allocoleopsis franciscana</taxon>
    </lineage>
</organism>
<dbReference type="HOGENOM" id="CLU_2789295_0_0_3"/>
<keyword evidence="2" id="KW-1185">Reference proteome</keyword>
<protein>
    <submittedName>
        <fullName evidence="1">Uncharacterized protein</fullName>
    </submittedName>
</protein>
<gene>
    <name evidence="1" type="ORF">Mic7113_2026</name>
</gene>
<dbReference type="EMBL" id="CP003630">
    <property type="protein sequence ID" value="AFZ17872.1"/>
    <property type="molecule type" value="Genomic_DNA"/>
</dbReference>